<evidence type="ECO:0000256" key="6">
    <source>
        <dbReference type="ARBA" id="ARBA00047804"/>
    </source>
</evidence>
<keyword evidence="3" id="KW-0560">Oxidoreductase</keyword>
<evidence type="ECO:0000256" key="5">
    <source>
        <dbReference type="ARBA" id="ARBA00047388"/>
    </source>
</evidence>
<dbReference type="Proteomes" id="UP001178507">
    <property type="component" value="Unassembled WGS sequence"/>
</dbReference>
<reference evidence="10" key="1">
    <citation type="submission" date="2023-08" db="EMBL/GenBank/DDBJ databases">
        <authorList>
            <person name="Chen Y."/>
            <person name="Shah S."/>
            <person name="Dougan E. K."/>
            <person name="Thang M."/>
            <person name="Chan C."/>
        </authorList>
    </citation>
    <scope>NUCLEOTIDE SEQUENCE</scope>
</reference>
<evidence type="ECO:0000313" key="11">
    <source>
        <dbReference type="Proteomes" id="UP001178507"/>
    </source>
</evidence>
<protein>
    <recommendedName>
        <fullName evidence="1">protein-disulfide reductase</fullName>
        <ecNumber evidence="1">1.8.1.8</ecNumber>
    </recommendedName>
</protein>
<keyword evidence="11" id="KW-1185">Reference proteome</keyword>
<dbReference type="Pfam" id="PF02181">
    <property type="entry name" value="FH2"/>
    <property type="match status" value="1"/>
</dbReference>
<gene>
    <name evidence="10" type="ORF">EVOR1521_LOCUS20158</name>
</gene>
<evidence type="ECO:0000256" key="1">
    <source>
        <dbReference type="ARBA" id="ARBA00012612"/>
    </source>
</evidence>
<feature type="compositionally biased region" description="Low complexity" evidence="8">
    <location>
        <begin position="323"/>
        <end position="332"/>
    </location>
</feature>
<dbReference type="InterPro" id="IPR015425">
    <property type="entry name" value="FH2_Formin"/>
</dbReference>
<feature type="compositionally biased region" description="Basic and acidic residues" evidence="8">
    <location>
        <begin position="389"/>
        <end position="400"/>
    </location>
</feature>
<dbReference type="AlphaFoldDB" id="A0AA36IYA6"/>
<evidence type="ECO:0000256" key="7">
    <source>
        <dbReference type="SAM" id="Coils"/>
    </source>
</evidence>
<dbReference type="EC" id="1.8.1.8" evidence="1"/>
<feature type="compositionally biased region" description="Acidic residues" evidence="8">
    <location>
        <begin position="124"/>
        <end position="139"/>
    </location>
</feature>
<dbReference type="Gene3D" id="3.40.30.10">
    <property type="entry name" value="Glutaredoxin"/>
    <property type="match status" value="1"/>
</dbReference>
<dbReference type="Pfam" id="PF13905">
    <property type="entry name" value="Thioredoxin_8"/>
    <property type="match status" value="1"/>
</dbReference>
<feature type="coiled-coil region" evidence="7">
    <location>
        <begin position="880"/>
        <end position="914"/>
    </location>
</feature>
<dbReference type="InterPro" id="IPR042201">
    <property type="entry name" value="FH2_Formin_sf"/>
</dbReference>
<dbReference type="Gene3D" id="1.20.58.2220">
    <property type="entry name" value="Formin, FH2 domain"/>
    <property type="match status" value="1"/>
</dbReference>
<feature type="compositionally biased region" description="Gly residues" evidence="8">
    <location>
        <begin position="414"/>
        <end position="425"/>
    </location>
</feature>
<keyword evidence="2" id="KW-0677">Repeat</keyword>
<organism evidence="10 11">
    <name type="scientific">Effrenium voratum</name>
    <dbReference type="NCBI Taxonomy" id="2562239"/>
    <lineage>
        <taxon>Eukaryota</taxon>
        <taxon>Sar</taxon>
        <taxon>Alveolata</taxon>
        <taxon>Dinophyceae</taxon>
        <taxon>Suessiales</taxon>
        <taxon>Symbiodiniaceae</taxon>
        <taxon>Effrenium</taxon>
    </lineage>
</organism>
<comment type="catalytic activity">
    <reaction evidence="5">
        <text>[protein]-dithiol + NAD(+) = [protein]-disulfide + NADH + H(+)</text>
        <dbReference type="Rhea" id="RHEA:18749"/>
        <dbReference type="Rhea" id="RHEA-COMP:10593"/>
        <dbReference type="Rhea" id="RHEA-COMP:10594"/>
        <dbReference type="ChEBI" id="CHEBI:15378"/>
        <dbReference type="ChEBI" id="CHEBI:29950"/>
        <dbReference type="ChEBI" id="CHEBI:50058"/>
        <dbReference type="ChEBI" id="CHEBI:57540"/>
        <dbReference type="ChEBI" id="CHEBI:57945"/>
        <dbReference type="EC" id="1.8.1.8"/>
    </reaction>
</comment>
<feature type="compositionally biased region" description="Basic and acidic residues" evidence="8">
    <location>
        <begin position="444"/>
        <end position="455"/>
    </location>
</feature>
<feature type="compositionally biased region" description="Low complexity" evidence="8">
    <location>
        <begin position="433"/>
        <end position="442"/>
    </location>
</feature>
<keyword evidence="4" id="KW-0520">NAD</keyword>
<name>A0AA36IYA6_9DINO</name>
<dbReference type="InterPro" id="IPR012336">
    <property type="entry name" value="Thioredoxin-like_fold"/>
</dbReference>
<feature type="compositionally biased region" description="Low complexity" evidence="8">
    <location>
        <begin position="488"/>
        <end position="504"/>
    </location>
</feature>
<proteinExistence type="predicted"/>
<evidence type="ECO:0000256" key="3">
    <source>
        <dbReference type="ARBA" id="ARBA00023002"/>
    </source>
</evidence>
<keyword evidence="7" id="KW-0175">Coiled coil</keyword>
<sequence>MMPTMQMMRVPLSQSGQGQWMWADAALIGYRPFKQLSTELASWNPARWSEAMSFEELAADLERQTELRPVRIWSTDFGKEPVKRFPSPLEAACFLKSGANAEPQDECPEMDSRVSRGEWWDAMEGENPESESEPTQSEDEDHRAEGDYSSDALRRMTEGPLGIFFSAKLLLPSQLSAELRANYQAYKASLKFEVLQVPADTRQEDFDREVAGVPWRVVPFRDEAARVELMQRFHVQSLPKLVLFYQDGTWDEGFQPLESLRLAAGKGREDSAPPQPSQSQPGRPDTALQAQEGAEQGSLGEPASSGVGPKGGGKGPAQPGPVPEGQGVQGLVDEADKGEAPKETAELEQGEPASSGVKGPKGKGPTGGKGPAQPGPVPEGQGVQGLVDEADKGEAPKETAELEQGEPASSGVKGPTGKGPTGGKGPAQPGPVPEGQGVQGLVDEADKGEAPKETAELEQGEPASSGVKGPKGKGPTGGKGPQQPGPAPEGQGVQGATSSGVKGPKGPKGAGKAKAKAAGFAATPTRPEVKCKFKAKPLRWKRLLDQQLENSVFRNEDVPINEERLAEVFAISEDMPRRNTIAAIKVSPETEKVRAQLWVETENQAGRAKGMAILGALFHKQASDGEVLAEKFLRQLGVLDLEAIIEDSSFERDRFNQLVQQVSSITKEEKQRLLAEDAEKKYSWDIKVEGFYKRLVAMPFSMERLLGLQGHLRMTDELQDFSQKVRQLSRCVSAARGCQALSTLLLKLRSIGNLLNSGNESLGRADSFDVVSLLDTTADAYRGHGNISLLTYLKEIELSLDERRQLGELAKVLAECRRPEEAADPGDVQKLKHIAAQLLVHHREKLEMPWHSAMERRKSSEALQAASLDPELVKREMEALSRYEGILKGHKEGVEDLQEQLEQLGKDVQDLHRHLAYTPPETKELSAGLPLAVLAEVAKKLQPDTKRQMRSRAETRG</sequence>
<feature type="compositionally biased region" description="Basic and acidic residues" evidence="8">
    <location>
        <begin position="334"/>
        <end position="345"/>
    </location>
</feature>
<evidence type="ECO:0000256" key="8">
    <source>
        <dbReference type="SAM" id="MobiDB-lite"/>
    </source>
</evidence>
<feature type="domain" description="FH2" evidence="9">
    <location>
        <begin position="525"/>
        <end position="957"/>
    </location>
</feature>
<comment type="caution">
    <text evidence="10">The sequence shown here is derived from an EMBL/GenBank/DDBJ whole genome shotgun (WGS) entry which is preliminary data.</text>
</comment>
<evidence type="ECO:0000313" key="10">
    <source>
        <dbReference type="EMBL" id="CAJ1395816.1"/>
    </source>
</evidence>
<dbReference type="SUPFAM" id="SSF101447">
    <property type="entry name" value="Formin homology 2 domain (FH2 domain)"/>
    <property type="match status" value="1"/>
</dbReference>
<evidence type="ECO:0000259" key="9">
    <source>
        <dbReference type="PROSITE" id="PS51444"/>
    </source>
</evidence>
<feature type="compositionally biased region" description="Low complexity" evidence="8">
    <location>
        <begin position="510"/>
        <end position="521"/>
    </location>
</feature>
<dbReference type="InterPro" id="IPR052259">
    <property type="entry name" value="Nucleoredoxin-like"/>
</dbReference>
<evidence type="ECO:0000256" key="4">
    <source>
        <dbReference type="ARBA" id="ARBA00023027"/>
    </source>
</evidence>
<accession>A0AA36IYA6</accession>
<evidence type="ECO:0000256" key="2">
    <source>
        <dbReference type="ARBA" id="ARBA00022737"/>
    </source>
</evidence>
<feature type="region of interest" description="Disordered" evidence="8">
    <location>
        <begin position="265"/>
        <end position="521"/>
    </location>
</feature>
<dbReference type="EMBL" id="CAUJNA010003209">
    <property type="protein sequence ID" value="CAJ1395816.1"/>
    <property type="molecule type" value="Genomic_DNA"/>
</dbReference>
<dbReference type="GO" id="GO:0047134">
    <property type="term" value="F:protein-disulfide reductase [NAD(P)H] activity"/>
    <property type="evidence" value="ECO:0007669"/>
    <property type="project" value="UniProtKB-EC"/>
</dbReference>
<comment type="catalytic activity">
    <reaction evidence="6">
        <text>[protein]-dithiol + NADP(+) = [protein]-disulfide + NADPH + H(+)</text>
        <dbReference type="Rhea" id="RHEA:18753"/>
        <dbReference type="Rhea" id="RHEA-COMP:10593"/>
        <dbReference type="Rhea" id="RHEA-COMP:10594"/>
        <dbReference type="ChEBI" id="CHEBI:15378"/>
        <dbReference type="ChEBI" id="CHEBI:29950"/>
        <dbReference type="ChEBI" id="CHEBI:50058"/>
        <dbReference type="ChEBI" id="CHEBI:57783"/>
        <dbReference type="ChEBI" id="CHEBI:58349"/>
        <dbReference type="EC" id="1.8.1.8"/>
    </reaction>
</comment>
<feature type="region of interest" description="Disordered" evidence="8">
    <location>
        <begin position="124"/>
        <end position="148"/>
    </location>
</feature>
<dbReference type="PROSITE" id="PS51444">
    <property type="entry name" value="FH2"/>
    <property type="match status" value="1"/>
</dbReference>
<dbReference type="InterPro" id="IPR036249">
    <property type="entry name" value="Thioredoxin-like_sf"/>
</dbReference>
<dbReference type="PANTHER" id="PTHR13871">
    <property type="entry name" value="THIOREDOXIN"/>
    <property type="match status" value="1"/>
</dbReference>
<dbReference type="PANTHER" id="PTHR13871:SF96">
    <property type="entry name" value="THIOREDOXIN DOMAIN-CONTAINING PROTEIN"/>
    <property type="match status" value="1"/>
</dbReference>
<feature type="compositionally biased region" description="Low complexity" evidence="8">
    <location>
        <begin position="378"/>
        <end position="387"/>
    </location>
</feature>
<dbReference type="SUPFAM" id="SSF52833">
    <property type="entry name" value="Thioredoxin-like"/>
    <property type="match status" value="1"/>
</dbReference>